<organism evidence="2 3">
    <name type="scientific">Moschus moschiferus</name>
    <name type="common">Siberian musk deer</name>
    <name type="synonym">Moschus sibiricus</name>
    <dbReference type="NCBI Taxonomy" id="68415"/>
    <lineage>
        <taxon>Eukaryota</taxon>
        <taxon>Metazoa</taxon>
        <taxon>Chordata</taxon>
        <taxon>Craniata</taxon>
        <taxon>Vertebrata</taxon>
        <taxon>Euteleostomi</taxon>
        <taxon>Mammalia</taxon>
        <taxon>Eutheria</taxon>
        <taxon>Laurasiatheria</taxon>
        <taxon>Artiodactyla</taxon>
        <taxon>Ruminantia</taxon>
        <taxon>Pecora</taxon>
        <taxon>Moschidae</taxon>
        <taxon>Moschus</taxon>
    </lineage>
</organism>
<dbReference type="GeneTree" id="ENSGT00940000168748"/>
<dbReference type="AlphaFoldDB" id="A0A8C6D4J4"/>
<dbReference type="GO" id="GO:0046982">
    <property type="term" value="F:protein heterodimerization activity"/>
    <property type="evidence" value="ECO:0007669"/>
    <property type="project" value="InterPro"/>
</dbReference>
<name>A0A8C6D4J4_MOSMO</name>
<dbReference type="InterPro" id="IPR009072">
    <property type="entry name" value="Histone-fold"/>
</dbReference>
<evidence type="ECO:0000313" key="3">
    <source>
        <dbReference type="Proteomes" id="UP000694544"/>
    </source>
</evidence>
<dbReference type="Proteomes" id="UP000694544">
    <property type="component" value="Unplaced"/>
</dbReference>
<proteinExistence type="predicted"/>
<reference evidence="2" key="2">
    <citation type="submission" date="2025-09" db="UniProtKB">
        <authorList>
            <consortium name="Ensembl"/>
        </authorList>
    </citation>
    <scope>IDENTIFICATION</scope>
</reference>
<feature type="signal peptide" evidence="1">
    <location>
        <begin position="1"/>
        <end position="27"/>
    </location>
</feature>
<protein>
    <submittedName>
        <fullName evidence="2">Uncharacterized protein</fullName>
    </submittedName>
</protein>
<keyword evidence="1" id="KW-0732">Signal</keyword>
<accession>A0A8C6D4J4</accession>
<reference evidence="2" key="1">
    <citation type="submission" date="2025-08" db="UniProtKB">
        <authorList>
            <consortium name="Ensembl"/>
        </authorList>
    </citation>
    <scope>IDENTIFICATION</scope>
</reference>
<keyword evidence="3" id="KW-1185">Reference proteome</keyword>
<dbReference type="Gene3D" id="1.10.20.10">
    <property type="entry name" value="Histone, subunit A"/>
    <property type="match status" value="1"/>
</dbReference>
<evidence type="ECO:0000313" key="2">
    <source>
        <dbReference type="Ensembl" id="ENSMMSP00000006327.1"/>
    </source>
</evidence>
<dbReference type="Ensembl" id="ENSMMST00000006949.1">
    <property type="protein sequence ID" value="ENSMMSP00000006327.1"/>
    <property type="gene ID" value="ENSMMSG00000004840.1"/>
</dbReference>
<evidence type="ECO:0000256" key="1">
    <source>
        <dbReference type="SAM" id="SignalP"/>
    </source>
</evidence>
<dbReference type="SUPFAM" id="SSF47113">
    <property type="entry name" value="Histone-fold"/>
    <property type="match status" value="1"/>
</dbReference>
<feature type="chain" id="PRO_5034398380" evidence="1">
    <location>
        <begin position="28"/>
        <end position="101"/>
    </location>
</feature>
<sequence length="101" mass="11236">QGCWGGPQRKCGRLVLLPLSHIKVIMTSSPEVTSINQDVLVLSVKATELFGSPFVQYVTTYSYRQGSGKEKPPVTYQILQRKTSRTLCSFLAETKHNVPLP</sequence>